<sequence length="103" mass="11842">MGLGLAPHTIVLMVVTALAVVGGLVYAMRQEEAEQRAWRRVSDEVGEMGLPEIRRLLRQGPVAPSPQFWQVIEDGLVRFRPRDRDEEAQRQRLLQEVRLRLMP</sequence>
<dbReference type="Proteomes" id="UP001596972">
    <property type="component" value="Unassembled WGS sequence"/>
</dbReference>
<proteinExistence type="predicted"/>
<accession>A0ABW3EV98</accession>
<comment type="caution">
    <text evidence="2">The sequence shown here is derived from an EMBL/GenBank/DDBJ whole genome shotgun (WGS) entry which is preliminary data.</text>
</comment>
<evidence type="ECO:0000256" key="1">
    <source>
        <dbReference type="SAM" id="Phobius"/>
    </source>
</evidence>
<dbReference type="EMBL" id="JBHTJA010000074">
    <property type="protein sequence ID" value="MFD0904137.1"/>
    <property type="molecule type" value="Genomic_DNA"/>
</dbReference>
<evidence type="ECO:0000313" key="3">
    <source>
        <dbReference type="Proteomes" id="UP001596972"/>
    </source>
</evidence>
<gene>
    <name evidence="2" type="ORF">ACFQ11_27395</name>
</gene>
<name>A0ABW3EV98_9ACTN</name>
<keyword evidence="1" id="KW-1133">Transmembrane helix</keyword>
<protein>
    <submittedName>
        <fullName evidence="2">Uncharacterized protein</fullName>
    </submittedName>
</protein>
<keyword evidence="1" id="KW-0472">Membrane</keyword>
<keyword evidence="3" id="KW-1185">Reference proteome</keyword>
<evidence type="ECO:0000313" key="2">
    <source>
        <dbReference type="EMBL" id="MFD0904137.1"/>
    </source>
</evidence>
<dbReference type="RefSeq" id="WP_378303686.1">
    <property type="nucleotide sequence ID" value="NZ_JBHTJA010000074.1"/>
</dbReference>
<feature type="transmembrane region" description="Helical" evidence="1">
    <location>
        <begin position="6"/>
        <end position="27"/>
    </location>
</feature>
<organism evidence="2 3">
    <name type="scientific">Actinomadura sediminis</name>
    <dbReference type="NCBI Taxonomy" id="1038904"/>
    <lineage>
        <taxon>Bacteria</taxon>
        <taxon>Bacillati</taxon>
        <taxon>Actinomycetota</taxon>
        <taxon>Actinomycetes</taxon>
        <taxon>Streptosporangiales</taxon>
        <taxon>Thermomonosporaceae</taxon>
        <taxon>Actinomadura</taxon>
    </lineage>
</organism>
<keyword evidence="1" id="KW-0812">Transmembrane</keyword>
<reference evidence="3" key="1">
    <citation type="journal article" date="2019" name="Int. J. Syst. Evol. Microbiol.">
        <title>The Global Catalogue of Microorganisms (GCM) 10K type strain sequencing project: providing services to taxonomists for standard genome sequencing and annotation.</title>
        <authorList>
            <consortium name="The Broad Institute Genomics Platform"/>
            <consortium name="The Broad Institute Genome Sequencing Center for Infectious Disease"/>
            <person name="Wu L."/>
            <person name="Ma J."/>
        </authorList>
    </citation>
    <scope>NUCLEOTIDE SEQUENCE [LARGE SCALE GENOMIC DNA]</scope>
    <source>
        <strain evidence="3">JCM 31202</strain>
    </source>
</reference>